<dbReference type="GeneID" id="110244381"/>
<keyword evidence="3" id="KW-1185">Reference proteome</keyword>
<dbReference type="EnsemblMetazoa" id="XM_021050586.2">
    <property type="protein sequence ID" value="XP_020906245.1"/>
    <property type="gene ID" value="LOC110244381"/>
</dbReference>
<dbReference type="FunFam" id="1.10.238.10:FF:000001">
    <property type="entry name" value="Calmodulin 1"/>
    <property type="match status" value="1"/>
</dbReference>
<dbReference type="GO" id="GO:0005509">
    <property type="term" value="F:calcium ion binding"/>
    <property type="evidence" value="ECO:0007669"/>
    <property type="project" value="InterPro"/>
</dbReference>
<organism evidence="2 3">
    <name type="scientific">Exaiptasia diaphana</name>
    <name type="common">Tropical sea anemone</name>
    <name type="synonym">Aiptasia pulchella</name>
    <dbReference type="NCBI Taxonomy" id="2652724"/>
    <lineage>
        <taxon>Eukaryota</taxon>
        <taxon>Metazoa</taxon>
        <taxon>Cnidaria</taxon>
        <taxon>Anthozoa</taxon>
        <taxon>Hexacorallia</taxon>
        <taxon>Actiniaria</taxon>
        <taxon>Aiptasiidae</taxon>
        <taxon>Exaiptasia</taxon>
    </lineage>
</organism>
<dbReference type="PANTHER" id="PTHR23048:SF49">
    <property type="entry name" value="FI08416P-RELATED"/>
    <property type="match status" value="1"/>
</dbReference>
<feature type="domain" description="EF-hand" evidence="1">
    <location>
        <begin position="9"/>
        <end position="44"/>
    </location>
</feature>
<dbReference type="PANTHER" id="PTHR23048">
    <property type="entry name" value="MYOSIN LIGHT CHAIN 1, 3"/>
    <property type="match status" value="1"/>
</dbReference>
<dbReference type="GO" id="GO:0016460">
    <property type="term" value="C:myosin II complex"/>
    <property type="evidence" value="ECO:0007669"/>
    <property type="project" value="TreeGrafter"/>
</dbReference>
<reference evidence="2" key="1">
    <citation type="submission" date="2022-11" db="UniProtKB">
        <authorList>
            <consortium name="EnsemblMetazoa"/>
        </authorList>
    </citation>
    <scope>IDENTIFICATION</scope>
</reference>
<dbReference type="InterPro" id="IPR050230">
    <property type="entry name" value="CALM/Myosin/TropC-like"/>
</dbReference>
<dbReference type="OMA" id="RITFDIF"/>
<accession>A0A913XLK2</accession>
<sequence length="154" mass="17403">MNAKQLIEKDNALLKDIFDLYDTTGAERINVSYLGQCLRAAGLNPTQAEVRKVERNFGKDTMAFEEFVPIYHSVVQHCATTEKKVSSEAVIDCFKHFDRTESGVISSSMLRHVLTSLGEKMTDEEIDALITGHVNNRGEIDYETMVKEILMIEN</sequence>
<dbReference type="Proteomes" id="UP000887567">
    <property type="component" value="Unplaced"/>
</dbReference>
<dbReference type="Gene3D" id="1.10.238.10">
    <property type="entry name" value="EF-hand"/>
    <property type="match status" value="2"/>
</dbReference>
<dbReference type="KEGG" id="epa:110244381"/>
<dbReference type="PROSITE" id="PS50222">
    <property type="entry name" value="EF_HAND_2"/>
    <property type="match status" value="2"/>
</dbReference>
<protein>
    <recommendedName>
        <fullName evidence="1">EF-hand domain-containing protein</fullName>
    </recommendedName>
</protein>
<dbReference type="InterPro" id="IPR011992">
    <property type="entry name" value="EF-hand-dom_pair"/>
</dbReference>
<dbReference type="CDD" id="cd00051">
    <property type="entry name" value="EFh"/>
    <property type="match status" value="1"/>
</dbReference>
<evidence type="ECO:0000313" key="2">
    <source>
        <dbReference type="EnsemblMetazoa" id="XP_020906245.1"/>
    </source>
</evidence>
<proteinExistence type="predicted"/>
<dbReference type="SUPFAM" id="SSF47473">
    <property type="entry name" value="EF-hand"/>
    <property type="match status" value="1"/>
</dbReference>
<feature type="domain" description="EF-hand" evidence="1">
    <location>
        <begin position="85"/>
        <end position="120"/>
    </location>
</feature>
<dbReference type="InterPro" id="IPR002048">
    <property type="entry name" value="EF_hand_dom"/>
</dbReference>
<name>A0A913XLK2_EXADI</name>
<evidence type="ECO:0000259" key="1">
    <source>
        <dbReference type="PROSITE" id="PS50222"/>
    </source>
</evidence>
<dbReference type="OrthoDB" id="5959761at2759"/>
<evidence type="ECO:0000313" key="3">
    <source>
        <dbReference type="Proteomes" id="UP000887567"/>
    </source>
</evidence>
<dbReference type="RefSeq" id="XP_020906245.1">
    <property type="nucleotide sequence ID" value="XM_021050586.2"/>
</dbReference>
<dbReference type="AlphaFoldDB" id="A0A913XLK2"/>